<dbReference type="RefSeq" id="WP_126672319.1">
    <property type="nucleotide sequence ID" value="NZ_RYZR01000002.1"/>
</dbReference>
<keyword evidence="4" id="KW-1185">Reference proteome</keyword>
<accession>A0A3S0WRQ9</accession>
<dbReference type="InterPro" id="IPR003593">
    <property type="entry name" value="AAA+_ATPase"/>
</dbReference>
<dbReference type="EMBL" id="RYZR01000002">
    <property type="protein sequence ID" value="RUL66820.1"/>
    <property type="molecule type" value="Genomic_DNA"/>
</dbReference>
<evidence type="ECO:0000313" key="3">
    <source>
        <dbReference type="EMBL" id="RUL66820.1"/>
    </source>
</evidence>
<sequence length="323" mass="35935">MSDFTHVDPKLHALFEGPDIDRIRYILRDRYVPYQRAKEVLADVDELVIGERSERPLCALLVGEPGVGKSTLLDVVEKKYPPVTCNETKVILRPVVRINLPGVTEMRALYQRALKALRVPYGEGDRPSTLELNLHDSLSSAGTRVLAMDELHNFFIAGPKTFANNMAALRDLTNTPKVSLVCAGTELARLCIQADPQLLERFDQYEFCAWSESSELRNFLASWEWRLPLRRPSNLAGPIMLPLLLRLSTGHMRRMVRIIKRASKMAILSGDEYVTQDACHAAAQHYARGSLNAATKRGVKTSTNAEETSSTAGSDGDEGDGND</sequence>
<dbReference type="AlphaFoldDB" id="A0A3S0WRQ9"/>
<reference evidence="3 4" key="1">
    <citation type="submission" date="2018-12" db="EMBL/GenBank/DDBJ databases">
        <title>Dyella dinghuensis sp. nov. DHOA06 and Dyella choica sp. nov. 4M-K27, isolated from forest soil.</title>
        <authorList>
            <person name="Qiu L.-H."/>
            <person name="Gao Z.-H."/>
        </authorList>
    </citation>
    <scope>NUCLEOTIDE SEQUENCE [LARGE SCALE GENOMIC DNA]</scope>
    <source>
        <strain evidence="3 4">DHOA06</strain>
    </source>
</reference>
<evidence type="ECO:0000256" key="1">
    <source>
        <dbReference type="SAM" id="MobiDB-lite"/>
    </source>
</evidence>
<name>A0A3S0WRQ9_9GAMM</name>
<gene>
    <name evidence="3" type="ORF">EKH79_03145</name>
</gene>
<dbReference type="OrthoDB" id="14765at2"/>
<dbReference type="SUPFAM" id="SSF52540">
    <property type="entry name" value="P-loop containing nucleoside triphosphate hydrolases"/>
    <property type="match status" value="1"/>
</dbReference>
<organism evidence="3 4">
    <name type="scientific">Dyella dinghuensis</name>
    <dbReference type="NCBI Taxonomy" id="1920169"/>
    <lineage>
        <taxon>Bacteria</taxon>
        <taxon>Pseudomonadati</taxon>
        <taxon>Pseudomonadota</taxon>
        <taxon>Gammaproteobacteria</taxon>
        <taxon>Lysobacterales</taxon>
        <taxon>Rhodanobacteraceae</taxon>
        <taxon>Dyella</taxon>
    </lineage>
</organism>
<evidence type="ECO:0000259" key="2">
    <source>
        <dbReference type="SMART" id="SM00382"/>
    </source>
</evidence>
<comment type="caution">
    <text evidence="3">The sequence shown here is derived from an EMBL/GenBank/DDBJ whole genome shotgun (WGS) entry which is preliminary data.</text>
</comment>
<feature type="region of interest" description="Disordered" evidence="1">
    <location>
        <begin position="295"/>
        <end position="323"/>
    </location>
</feature>
<dbReference type="SMART" id="SM00382">
    <property type="entry name" value="AAA"/>
    <property type="match status" value="1"/>
</dbReference>
<dbReference type="Proteomes" id="UP000267077">
    <property type="component" value="Unassembled WGS sequence"/>
</dbReference>
<dbReference type="Pfam" id="PF05621">
    <property type="entry name" value="TniB"/>
    <property type="match status" value="1"/>
</dbReference>
<feature type="domain" description="AAA+ ATPase" evidence="2">
    <location>
        <begin position="55"/>
        <end position="203"/>
    </location>
</feature>
<feature type="compositionally biased region" description="Low complexity" evidence="1">
    <location>
        <begin position="301"/>
        <end position="314"/>
    </location>
</feature>
<dbReference type="InterPro" id="IPR027417">
    <property type="entry name" value="P-loop_NTPase"/>
</dbReference>
<dbReference type="InterPro" id="IPR008868">
    <property type="entry name" value="TniB"/>
</dbReference>
<dbReference type="Gene3D" id="3.40.50.300">
    <property type="entry name" value="P-loop containing nucleotide triphosphate hydrolases"/>
    <property type="match status" value="1"/>
</dbReference>
<proteinExistence type="predicted"/>
<protein>
    <submittedName>
        <fullName evidence="3">AAA family ATPase</fullName>
    </submittedName>
</protein>
<evidence type="ECO:0000313" key="4">
    <source>
        <dbReference type="Proteomes" id="UP000267077"/>
    </source>
</evidence>